<reference evidence="2" key="1">
    <citation type="journal article" date="2014" name="PLoS ONE">
        <title>Transcriptome-Based Identification of ABC Transporters in the Western Tarnished Plant Bug Lygus hesperus.</title>
        <authorList>
            <person name="Hull J.J."/>
            <person name="Chaney K."/>
            <person name="Geib S.M."/>
            <person name="Fabrick J.A."/>
            <person name="Brent C.S."/>
            <person name="Walsh D."/>
            <person name="Lavine L.C."/>
        </authorList>
    </citation>
    <scope>NUCLEOTIDE SEQUENCE</scope>
</reference>
<dbReference type="InterPro" id="IPR000626">
    <property type="entry name" value="Ubiquitin-like_dom"/>
</dbReference>
<accession>A0A0A9YSM7</accession>
<dbReference type="EMBL" id="GBHO01008339">
    <property type="protein sequence ID" value="JAG35265.1"/>
    <property type="molecule type" value="Transcribed_RNA"/>
</dbReference>
<dbReference type="Pfam" id="PF14560">
    <property type="entry name" value="Ubiquitin_2"/>
    <property type="match status" value="1"/>
</dbReference>
<proteinExistence type="predicted"/>
<gene>
    <name evidence="2" type="primary">tbcb_1</name>
    <name evidence="3" type="synonym">tbcb_3</name>
    <name evidence="3" type="ORF">CM83_5496</name>
    <name evidence="2" type="ORF">CM83_5498</name>
    <name evidence="4" type="ORF">g.19461</name>
</gene>
<feature type="domain" description="Ubiquitin-like" evidence="1">
    <location>
        <begin position="25"/>
        <end position="100"/>
    </location>
</feature>
<dbReference type="InterPro" id="IPR029071">
    <property type="entry name" value="Ubiquitin-like_domsf"/>
</dbReference>
<reference evidence="4" key="3">
    <citation type="journal article" date="2016" name="Gigascience">
        <title>De novo construction of an expanded transcriptome assembly for the western tarnished plant bug, Lygus hesperus.</title>
        <authorList>
            <person name="Tassone E.E."/>
            <person name="Geib S.M."/>
            <person name="Hall B."/>
            <person name="Fabrick J.A."/>
            <person name="Brent C.S."/>
            <person name="Hull J.J."/>
        </authorList>
    </citation>
    <scope>NUCLEOTIDE SEQUENCE</scope>
</reference>
<dbReference type="SUPFAM" id="SSF54236">
    <property type="entry name" value="Ubiquitin-like"/>
    <property type="match status" value="1"/>
</dbReference>
<name>A0A0A9YSM7_LYGHE</name>
<evidence type="ECO:0000259" key="1">
    <source>
        <dbReference type="PROSITE" id="PS50053"/>
    </source>
</evidence>
<protein>
    <submittedName>
        <fullName evidence="2">Tubulin-specific chaperone B</fullName>
    </submittedName>
</protein>
<evidence type="ECO:0000313" key="4">
    <source>
        <dbReference type="EMBL" id="JAQ14788.1"/>
    </source>
</evidence>
<sequence length="150" mass="17637">MEVQSALRDYLTGDERKVQDGYVLLDLEHNLLTRKFKELQFHLDTDVEDLRMRIYRHCGSLPEYMELRVGGTVLEDGKALREYGVKNGDVVWVIDHNPNSQAANGGLDDVSQVQKYVIPEEKYDQLENTYRAWKRKMLEKDPNWLPPWIQ</sequence>
<organism evidence="2">
    <name type="scientific">Lygus hesperus</name>
    <name type="common">Western plant bug</name>
    <dbReference type="NCBI Taxonomy" id="30085"/>
    <lineage>
        <taxon>Eukaryota</taxon>
        <taxon>Metazoa</taxon>
        <taxon>Ecdysozoa</taxon>
        <taxon>Arthropoda</taxon>
        <taxon>Hexapoda</taxon>
        <taxon>Insecta</taxon>
        <taxon>Pterygota</taxon>
        <taxon>Neoptera</taxon>
        <taxon>Paraneoptera</taxon>
        <taxon>Hemiptera</taxon>
        <taxon>Heteroptera</taxon>
        <taxon>Panheteroptera</taxon>
        <taxon>Cimicomorpha</taxon>
        <taxon>Miridae</taxon>
        <taxon>Mirini</taxon>
        <taxon>Lygus</taxon>
    </lineage>
</organism>
<dbReference type="Gene3D" id="3.10.20.90">
    <property type="entry name" value="Phosphatidylinositol 3-kinase Catalytic Subunit, Chain A, domain 1"/>
    <property type="match status" value="1"/>
</dbReference>
<dbReference type="PROSITE" id="PS50053">
    <property type="entry name" value="UBIQUITIN_2"/>
    <property type="match status" value="1"/>
</dbReference>
<evidence type="ECO:0000313" key="3">
    <source>
        <dbReference type="EMBL" id="JAG35265.1"/>
    </source>
</evidence>
<dbReference type="EMBL" id="GBHO01009008">
    <property type="protein sequence ID" value="JAG34596.1"/>
    <property type="molecule type" value="Transcribed_RNA"/>
</dbReference>
<reference evidence="2" key="2">
    <citation type="submission" date="2014-07" db="EMBL/GenBank/DDBJ databases">
        <authorList>
            <person name="Hull J."/>
        </authorList>
    </citation>
    <scope>NUCLEOTIDE SEQUENCE</scope>
</reference>
<dbReference type="AlphaFoldDB" id="A0A0A9YSM7"/>
<evidence type="ECO:0000313" key="2">
    <source>
        <dbReference type="EMBL" id="JAG34596.1"/>
    </source>
</evidence>
<dbReference type="EMBL" id="GDHC01003841">
    <property type="protein sequence ID" value="JAQ14788.1"/>
    <property type="molecule type" value="Transcribed_RNA"/>
</dbReference>